<keyword evidence="5 7" id="KW-0503">Monooxygenase</keyword>
<dbReference type="SUPFAM" id="SSF54373">
    <property type="entry name" value="FAD-linked reductases, C-terminal domain"/>
    <property type="match status" value="1"/>
</dbReference>
<feature type="domain" description="FAD-binding" evidence="6">
    <location>
        <begin position="2"/>
        <end position="343"/>
    </location>
</feature>
<protein>
    <submittedName>
        <fullName evidence="7">FAD-dependent monooxygenase</fullName>
    </submittedName>
</protein>
<keyword evidence="4" id="KW-0560">Oxidoreductase</keyword>
<dbReference type="InterPro" id="IPR002938">
    <property type="entry name" value="FAD-bd"/>
</dbReference>
<dbReference type="PANTHER" id="PTHR13789">
    <property type="entry name" value="MONOOXYGENASE"/>
    <property type="match status" value="1"/>
</dbReference>
<keyword evidence="3" id="KW-0274">FAD</keyword>
<sequence length="384" mass="41370">MVDVAIVGGGVGGLTAALSLQHAGVKVAVYERAPELLELGAGLIVSKPAMRALNFLGVGANVRALAGKYPETGYHVMKHYATGEVIAPAIAHGSGPDRPCAMHRADLQSVLVDGVRANDPECLHLGHEFASLEQDGRGPIRLSFSNGEIVSADVVIGADGCASAVRSNVFGEEAVDFTGKVSYRGLIPRKLMTPELETMNGVYYLGPERMFLTYSVRGTDFLNVVAHSRQLGWAEEGWSIPATNAELLELYSDFCAPVHRVIEAIPPESLFKWALRDRSPSPRWVNGRVALLGDAAHPMLPFLGQGGNQAIEDGTVLGRCFETTGDIDDALARYEKVRKDRGNGVQTMTRATAEAQMRFENLEEVVFSKSAEAIYEYDPATVTV</sequence>
<evidence type="ECO:0000256" key="5">
    <source>
        <dbReference type="ARBA" id="ARBA00023033"/>
    </source>
</evidence>
<name>A0ABT3SL79_9MYCO</name>
<dbReference type="Gene3D" id="3.50.50.60">
    <property type="entry name" value="FAD/NAD(P)-binding domain"/>
    <property type="match status" value="1"/>
</dbReference>
<proteinExistence type="predicted"/>
<keyword evidence="8" id="KW-1185">Reference proteome</keyword>
<evidence type="ECO:0000256" key="2">
    <source>
        <dbReference type="ARBA" id="ARBA00022630"/>
    </source>
</evidence>
<evidence type="ECO:0000256" key="4">
    <source>
        <dbReference type="ARBA" id="ARBA00023002"/>
    </source>
</evidence>
<dbReference type="SUPFAM" id="SSF51905">
    <property type="entry name" value="FAD/NAD(P)-binding domain"/>
    <property type="match status" value="1"/>
</dbReference>
<accession>A0ABT3SL79</accession>
<dbReference type="InterPro" id="IPR036188">
    <property type="entry name" value="FAD/NAD-bd_sf"/>
</dbReference>
<evidence type="ECO:0000313" key="7">
    <source>
        <dbReference type="EMBL" id="MCX2940193.1"/>
    </source>
</evidence>
<evidence type="ECO:0000256" key="3">
    <source>
        <dbReference type="ARBA" id="ARBA00022827"/>
    </source>
</evidence>
<comment type="cofactor">
    <cofactor evidence="1">
        <name>FAD</name>
        <dbReference type="ChEBI" id="CHEBI:57692"/>
    </cofactor>
</comment>
<evidence type="ECO:0000259" key="6">
    <source>
        <dbReference type="Pfam" id="PF01494"/>
    </source>
</evidence>
<dbReference type="PANTHER" id="PTHR13789:SF318">
    <property type="entry name" value="GERANYLGERANYL DIPHOSPHATE REDUCTASE"/>
    <property type="match status" value="1"/>
</dbReference>
<dbReference type="Proteomes" id="UP001300745">
    <property type="component" value="Unassembled WGS sequence"/>
</dbReference>
<evidence type="ECO:0000313" key="8">
    <source>
        <dbReference type="Proteomes" id="UP001300745"/>
    </source>
</evidence>
<organism evidence="7 8">
    <name type="scientific">Mycobacterium pinniadriaticum</name>
    <dbReference type="NCBI Taxonomy" id="2994102"/>
    <lineage>
        <taxon>Bacteria</taxon>
        <taxon>Bacillati</taxon>
        <taxon>Actinomycetota</taxon>
        <taxon>Actinomycetes</taxon>
        <taxon>Mycobacteriales</taxon>
        <taxon>Mycobacteriaceae</taxon>
        <taxon>Mycobacterium</taxon>
    </lineage>
</organism>
<dbReference type="PRINTS" id="PR00420">
    <property type="entry name" value="RNGMNOXGNASE"/>
</dbReference>
<dbReference type="GO" id="GO:0004497">
    <property type="term" value="F:monooxygenase activity"/>
    <property type="evidence" value="ECO:0007669"/>
    <property type="project" value="UniProtKB-KW"/>
</dbReference>
<dbReference type="EMBL" id="JAPJDO010000034">
    <property type="protein sequence ID" value="MCX2940193.1"/>
    <property type="molecule type" value="Genomic_DNA"/>
</dbReference>
<reference evidence="7 8" key="1">
    <citation type="submission" date="2022-11" db="EMBL/GenBank/DDBJ databases">
        <title>Mycobacterium sp. nov.</title>
        <authorList>
            <person name="Papic B."/>
            <person name="Spicic S."/>
            <person name="Duvnjak S."/>
        </authorList>
    </citation>
    <scope>NUCLEOTIDE SEQUENCE [LARGE SCALE GENOMIC DNA]</scope>
    <source>
        <strain evidence="7 8">CVI_P4</strain>
    </source>
</reference>
<dbReference type="InterPro" id="IPR050493">
    <property type="entry name" value="FAD-dep_Monooxygenase_BioMet"/>
</dbReference>
<dbReference type="Pfam" id="PF01494">
    <property type="entry name" value="FAD_binding_3"/>
    <property type="match status" value="1"/>
</dbReference>
<evidence type="ECO:0000256" key="1">
    <source>
        <dbReference type="ARBA" id="ARBA00001974"/>
    </source>
</evidence>
<keyword evidence="2" id="KW-0285">Flavoprotein</keyword>
<gene>
    <name evidence="7" type="ORF">ORI27_26200</name>
</gene>
<comment type="caution">
    <text evidence="7">The sequence shown here is derived from an EMBL/GenBank/DDBJ whole genome shotgun (WGS) entry which is preliminary data.</text>
</comment>
<dbReference type="RefSeq" id="WP_266000015.1">
    <property type="nucleotide sequence ID" value="NZ_JAPJDN010000034.1"/>
</dbReference>